<feature type="compositionally biased region" description="Basic and acidic residues" evidence="1">
    <location>
        <begin position="427"/>
        <end position="437"/>
    </location>
</feature>
<dbReference type="EMBL" id="UYWX01021116">
    <property type="protein sequence ID" value="VDM34821.1"/>
    <property type="molecule type" value="Genomic_DNA"/>
</dbReference>
<protein>
    <submittedName>
        <fullName evidence="6">EGF-like domain-containing protein</fullName>
    </submittedName>
</protein>
<feature type="compositionally biased region" description="Polar residues" evidence="1">
    <location>
        <begin position="356"/>
        <end position="377"/>
    </location>
</feature>
<evidence type="ECO:0000313" key="5">
    <source>
        <dbReference type="Proteomes" id="UP000274429"/>
    </source>
</evidence>
<keyword evidence="5" id="KW-1185">Reference proteome</keyword>
<accession>A0A0R3X8K2</accession>
<organism evidence="6">
    <name type="scientific">Hydatigena taeniaeformis</name>
    <name type="common">Feline tapeworm</name>
    <name type="synonym">Taenia taeniaeformis</name>
    <dbReference type="NCBI Taxonomy" id="6205"/>
    <lineage>
        <taxon>Eukaryota</taxon>
        <taxon>Metazoa</taxon>
        <taxon>Spiralia</taxon>
        <taxon>Lophotrochozoa</taxon>
        <taxon>Platyhelminthes</taxon>
        <taxon>Cestoda</taxon>
        <taxon>Eucestoda</taxon>
        <taxon>Cyclophyllidea</taxon>
        <taxon>Taeniidae</taxon>
        <taxon>Hydatigera</taxon>
    </lineage>
</organism>
<feature type="region of interest" description="Disordered" evidence="1">
    <location>
        <begin position="415"/>
        <end position="437"/>
    </location>
</feature>
<proteinExistence type="predicted"/>
<dbReference type="PANTHER" id="PTHR11905:SF159">
    <property type="entry name" value="ADAM METALLOPROTEASE"/>
    <property type="match status" value="1"/>
</dbReference>
<feature type="domain" description="EGF-like" evidence="3">
    <location>
        <begin position="84"/>
        <end position="95"/>
    </location>
</feature>
<reference evidence="4 5" key="2">
    <citation type="submission" date="2018-11" db="EMBL/GenBank/DDBJ databases">
        <authorList>
            <consortium name="Pathogen Informatics"/>
        </authorList>
    </citation>
    <scope>NUCLEOTIDE SEQUENCE [LARGE SCALE GENOMIC DNA]</scope>
</reference>
<dbReference type="STRING" id="6205.A0A0R3X8K2"/>
<feature type="region of interest" description="Disordered" evidence="1">
    <location>
        <begin position="341"/>
        <end position="377"/>
    </location>
</feature>
<dbReference type="PANTHER" id="PTHR11905">
    <property type="entry name" value="ADAM A DISINTEGRIN AND METALLOPROTEASE DOMAIN"/>
    <property type="match status" value="1"/>
</dbReference>
<evidence type="ECO:0000259" key="3">
    <source>
        <dbReference type="PROSITE" id="PS01186"/>
    </source>
</evidence>
<keyword evidence="2" id="KW-0812">Transmembrane</keyword>
<dbReference type="WBParaSite" id="TTAC_0000987701-mRNA-1">
    <property type="protein sequence ID" value="TTAC_0000987701-mRNA-1"/>
    <property type="gene ID" value="TTAC_0000987701"/>
</dbReference>
<feature type="transmembrane region" description="Helical" evidence="2">
    <location>
        <begin position="116"/>
        <end position="141"/>
    </location>
</feature>
<evidence type="ECO:0000313" key="4">
    <source>
        <dbReference type="EMBL" id="VDM34821.1"/>
    </source>
</evidence>
<sequence length="437" mass="48473">MHRNEKAMLIGWQERQSRTDPHSQRTCVALVYDPLDPLQHSETTPETGFSGPGWGDAASVTQDAGMTPDGTPCQRGVCNNLGHCHCNIGYAPPDCKKSGNGGSVDSGPPPPSWHEYGFIFAICLIVFILCPAFLLCMYCLLCRCRKRRLIFPKSEPLPPPSSYGEPFDWGGFFKSIWQCCRRCKPHFDNDPPIIVTFGPPDSKELLKNGNIFTTTGNALLQNGHSVKAITAKPNGNASHVLVYPVATKEVHGFSPEAFRRELMQEFNKDSKKPVFLRELEAEWEAAEHEAGTSKDSSLGSLTPEYGPGNVRMEISSPRLENTTFKGETRSLALAARIQQQQRAAHHRRPADMLGPKTTNQSLRHPTSPISGTQTGTKQFSTTFNESAKLDISAPTLQTSTYKHDLIELPEAYSTLKNSKRVKKSRMVSRDPTLHPKR</sequence>
<dbReference type="InterPro" id="IPR000742">
    <property type="entry name" value="EGF"/>
</dbReference>
<keyword evidence="2" id="KW-0472">Membrane</keyword>
<name>A0A0R3X8K2_HYDTA</name>
<keyword evidence="2" id="KW-1133">Transmembrane helix</keyword>
<dbReference type="Proteomes" id="UP000274429">
    <property type="component" value="Unassembled WGS sequence"/>
</dbReference>
<reference evidence="6" key="1">
    <citation type="submission" date="2017-02" db="UniProtKB">
        <authorList>
            <consortium name="WormBaseParasite"/>
        </authorList>
    </citation>
    <scope>IDENTIFICATION</scope>
</reference>
<evidence type="ECO:0000313" key="6">
    <source>
        <dbReference type="WBParaSite" id="TTAC_0000987701-mRNA-1"/>
    </source>
</evidence>
<evidence type="ECO:0000256" key="2">
    <source>
        <dbReference type="SAM" id="Phobius"/>
    </source>
</evidence>
<dbReference type="PROSITE" id="PS01186">
    <property type="entry name" value="EGF_2"/>
    <property type="match status" value="1"/>
</dbReference>
<evidence type="ECO:0000256" key="1">
    <source>
        <dbReference type="SAM" id="MobiDB-lite"/>
    </source>
</evidence>
<gene>
    <name evidence="4" type="ORF">TTAC_LOCUS9862</name>
</gene>
<dbReference type="OrthoDB" id="6259150at2759"/>
<feature type="region of interest" description="Disordered" evidence="1">
    <location>
        <begin position="286"/>
        <end position="312"/>
    </location>
</feature>
<feature type="compositionally biased region" description="Basic residues" evidence="1">
    <location>
        <begin position="417"/>
        <end position="426"/>
    </location>
</feature>
<dbReference type="GO" id="GO:0006509">
    <property type="term" value="P:membrane protein ectodomain proteolysis"/>
    <property type="evidence" value="ECO:0007669"/>
    <property type="project" value="TreeGrafter"/>
</dbReference>
<dbReference type="AlphaFoldDB" id="A0A0R3X8K2"/>